<feature type="domain" description="NAD/GMP synthase" evidence="9">
    <location>
        <begin position="32"/>
        <end position="284"/>
    </location>
</feature>
<evidence type="ECO:0000256" key="1">
    <source>
        <dbReference type="ARBA" id="ARBA00004790"/>
    </source>
</evidence>
<sequence>MGADSKTFVYESIEHTNGPFFTDQHSLAAVRERIVADVRATVADADADGVVVAMSGGIDSTLTAALAVEAVGADSVLGLGLPSHKTDQADVSDARTIAAGLGIDFEEIQLRPILDAFEDTVATALEPEPDADERPIERNREIGNVTARLRMVAAYYAANRQARVVLGTANRSELLLGYITKHGDGAADAYPIGDLYKTEVRALAKQMGLPRRIVSKEPTAGFWATQTDADELGARYDVIDPLLSRLVDEDRSIDDAVAELRLDRETAVEIASLHADTAHKRALPPTPGIGGRDGGTAVDGADSLD</sequence>
<dbReference type="GO" id="GO:0009435">
    <property type="term" value="P:NAD+ biosynthetic process"/>
    <property type="evidence" value="ECO:0007669"/>
    <property type="project" value="UniProtKB-UniPathway"/>
</dbReference>
<comment type="pathway">
    <text evidence="1">Cofactor biosynthesis; NAD(+) biosynthesis.</text>
</comment>
<name>A0A1I0PRH2_9EURY</name>
<keyword evidence="11" id="KW-1185">Reference proteome</keyword>
<dbReference type="GO" id="GO:0008795">
    <property type="term" value="F:NAD+ synthase activity"/>
    <property type="evidence" value="ECO:0007669"/>
    <property type="project" value="UniProtKB-EC"/>
</dbReference>
<comment type="catalytic activity">
    <reaction evidence="7">
        <text>deamido-NAD(+) + NH4(+) + ATP = AMP + diphosphate + NAD(+) + H(+)</text>
        <dbReference type="Rhea" id="RHEA:21188"/>
        <dbReference type="ChEBI" id="CHEBI:15378"/>
        <dbReference type="ChEBI" id="CHEBI:28938"/>
        <dbReference type="ChEBI" id="CHEBI:30616"/>
        <dbReference type="ChEBI" id="CHEBI:33019"/>
        <dbReference type="ChEBI" id="CHEBI:57540"/>
        <dbReference type="ChEBI" id="CHEBI:58437"/>
        <dbReference type="ChEBI" id="CHEBI:456215"/>
        <dbReference type="EC" id="6.3.1.5"/>
    </reaction>
</comment>
<keyword evidence="5 6" id="KW-0520">NAD</keyword>
<gene>
    <name evidence="10" type="ORF">SAMN05216285_2850</name>
</gene>
<dbReference type="STRING" id="1202768.SAMN05216285_2850"/>
<dbReference type="EC" id="6.3.1.5" evidence="7"/>
<dbReference type="PANTHER" id="PTHR23090">
    <property type="entry name" value="NH 3 /GLUTAMINE-DEPENDENT NAD + SYNTHETASE"/>
    <property type="match status" value="1"/>
</dbReference>
<dbReference type="eggNOG" id="arCOG00069">
    <property type="taxonomic scope" value="Archaea"/>
</dbReference>
<keyword evidence="3 6" id="KW-0547">Nucleotide-binding</keyword>
<proteinExistence type="inferred from homology"/>
<dbReference type="InterPro" id="IPR003694">
    <property type="entry name" value="NAD_synthase"/>
</dbReference>
<dbReference type="GO" id="GO:0003952">
    <property type="term" value="F:NAD+ synthase (glutamine-hydrolyzing) activity"/>
    <property type="evidence" value="ECO:0007669"/>
    <property type="project" value="InterPro"/>
</dbReference>
<evidence type="ECO:0000256" key="2">
    <source>
        <dbReference type="ARBA" id="ARBA00022598"/>
    </source>
</evidence>
<evidence type="ECO:0000256" key="8">
    <source>
        <dbReference type="SAM" id="MobiDB-lite"/>
    </source>
</evidence>
<dbReference type="GO" id="GO:0004359">
    <property type="term" value="F:glutaminase activity"/>
    <property type="evidence" value="ECO:0007669"/>
    <property type="project" value="InterPro"/>
</dbReference>
<evidence type="ECO:0000256" key="4">
    <source>
        <dbReference type="ARBA" id="ARBA00022840"/>
    </source>
</evidence>
<dbReference type="AlphaFoldDB" id="A0A1I0PRH2"/>
<dbReference type="SUPFAM" id="SSF52402">
    <property type="entry name" value="Adenine nucleotide alpha hydrolases-like"/>
    <property type="match status" value="1"/>
</dbReference>
<dbReference type="Pfam" id="PF02540">
    <property type="entry name" value="NAD_synthase"/>
    <property type="match status" value="1"/>
</dbReference>
<dbReference type="RefSeq" id="WP_049990921.1">
    <property type="nucleotide sequence ID" value="NZ_FOIS01000003.1"/>
</dbReference>
<evidence type="ECO:0000259" key="9">
    <source>
        <dbReference type="Pfam" id="PF02540"/>
    </source>
</evidence>
<keyword evidence="4 6" id="KW-0067">ATP-binding</keyword>
<dbReference type="GO" id="GO:0005737">
    <property type="term" value="C:cytoplasm"/>
    <property type="evidence" value="ECO:0007669"/>
    <property type="project" value="InterPro"/>
</dbReference>
<dbReference type="InterPro" id="IPR014729">
    <property type="entry name" value="Rossmann-like_a/b/a_fold"/>
</dbReference>
<dbReference type="GO" id="GO:0005524">
    <property type="term" value="F:ATP binding"/>
    <property type="evidence" value="ECO:0007669"/>
    <property type="project" value="UniProtKB-KW"/>
</dbReference>
<dbReference type="CDD" id="cd00553">
    <property type="entry name" value="NAD_synthase"/>
    <property type="match status" value="1"/>
</dbReference>
<dbReference type="InterPro" id="IPR022310">
    <property type="entry name" value="NAD/GMP_synthase"/>
</dbReference>
<dbReference type="PANTHER" id="PTHR23090:SF9">
    <property type="entry name" value="GLUTAMINE-DEPENDENT NAD(+) SYNTHETASE"/>
    <property type="match status" value="1"/>
</dbReference>
<organism evidence="10 11">
    <name type="scientific">Natrinema salifodinae</name>
    <dbReference type="NCBI Taxonomy" id="1202768"/>
    <lineage>
        <taxon>Archaea</taxon>
        <taxon>Methanobacteriati</taxon>
        <taxon>Methanobacteriota</taxon>
        <taxon>Stenosarchaea group</taxon>
        <taxon>Halobacteria</taxon>
        <taxon>Halobacteriales</taxon>
        <taxon>Natrialbaceae</taxon>
        <taxon>Natrinema</taxon>
    </lineage>
</organism>
<dbReference type="Gene3D" id="3.40.50.620">
    <property type="entry name" value="HUPs"/>
    <property type="match status" value="1"/>
</dbReference>
<dbReference type="UniPathway" id="UPA00253">
    <property type="reaction ID" value="UER00333"/>
</dbReference>
<dbReference type="OrthoDB" id="39312at2157"/>
<evidence type="ECO:0000256" key="5">
    <source>
        <dbReference type="ARBA" id="ARBA00023027"/>
    </source>
</evidence>
<comment type="similarity">
    <text evidence="6">Belongs to the NAD synthetase family.</text>
</comment>
<evidence type="ECO:0000256" key="3">
    <source>
        <dbReference type="ARBA" id="ARBA00022741"/>
    </source>
</evidence>
<protein>
    <recommendedName>
        <fullName evidence="7">NH(3)-dependent NAD(+) synthetase</fullName>
        <ecNumber evidence="7">6.3.1.5</ecNumber>
    </recommendedName>
</protein>
<accession>A0A1I0PRH2</accession>
<evidence type="ECO:0000256" key="6">
    <source>
        <dbReference type="RuleBase" id="RU003811"/>
    </source>
</evidence>
<keyword evidence="2 6" id="KW-0436">Ligase</keyword>
<feature type="region of interest" description="Disordered" evidence="8">
    <location>
        <begin position="279"/>
        <end position="305"/>
    </location>
</feature>
<dbReference type="NCBIfam" id="NF010587">
    <property type="entry name" value="PRK13980.1"/>
    <property type="match status" value="1"/>
</dbReference>
<evidence type="ECO:0000256" key="7">
    <source>
        <dbReference type="RuleBase" id="RU003812"/>
    </source>
</evidence>
<evidence type="ECO:0000313" key="10">
    <source>
        <dbReference type="EMBL" id="SEW16908.1"/>
    </source>
</evidence>
<dbReference type="EMBL" id="FOIS01000003">
    <property type="protein sequence ID" value="SEW16908.1"/>
    <property type="molecule type" value="Genomic_DNA"/>
</dbReference>
<reference evidence="11" key="1">
    <citation type="submission" date="2016-10" db="EMBL/GenBank/DDBJ databases">
        <authorList>
            <person name="Varghese N."/>
        </authorList>
    </citation>
    <scope>NUCLEOTIDE SEQUENCE [LARGE SCALE GENOMIC DNA]</scope>
    <source>
        <strain evidence="11">CGMCC 1.12284</strain>
    </source>
</reference>
<evidence type="ECO:0000313" key="11">
    <source>
        <dbReference type="Proteomes" id="UP000183275"/>
    </source>
</evidence>
<dbReference type="Proteomes" id="UP000183275">
    <property type="component" value="Unassembled WGS sequence"/>
</dbReference>
<dbReference type="NCBIfam" id="TIGR00552">
    <property type="entry name" value="nadE"/>
    <property type="match status" value="1"/>
</dbReference>